<dbReference type="InterPro" id="IPR006016">
    <property type="entry name" value="UspA"/>
</dbReference>
<organism evidence="3 4">
    <name type="scientific">Ornithinibacillus caprae</name>
    <dbReference type="NCBI Taxonomy" id="2678566"/>
    <lineage>
        <taxon>Bacteria</taxon>
        <taxon>Bacillati</taxon>
        <taxon>Bacillota</taxon>
        <taxon>Bacilli</taxon>
        <taxon>Bacillales</taxon>
        <taxon>Bacillaceae</taxon>
        <taxon>Ornithinibacillus</taxon>
    </lineage>
</organism>
<sequence>MFKKILFAADGSEHSIRAGEKAFELASYNTESRVDILYVVDPKHSKDEVINSWGKDAADLRKEKLELIVQKAKQSNVDFEVVFLHGDPGPTIVDYANKHAFDAVVIGSRGLNAFQEMVLGSVSHKVAKRANCPVMIVK</sequence>
<dbReference type="RefSeq" id="WP_155669343.1">
    <property type="nucleotide sequence ID" value="NZ_WOCA01000011.1"/>
</dbReference>
<reference evidence="3 4" key="1">
    <citation type="submission" date="2019-11" db="EMBL/GenBank/DDBJ databases">
        <authorList>
            <person name="Li X."/>
        </authorList>
    </citation>
    <scope>NUCLEOTIDE SEQUENCE [LARGE SCALE GENOMIC DNA]</scope>
    <source>
        <strain evidence="3 4">L9</strain>
    </source>
</reference>
<dbReference type="AlphaFoldDB" id="A0A6N8FKX3"/>
<dbReference type="SUPFAM" id="SSF52402">
    <property type="entry name" value="Adenine nucleotide alpha hydrolases-like"/>
    <property type="match status" value="1"/>
</dbReference>
<accession>A0A6N8FKX3</accession>
<dbReference type="Pfam" id="PF00582">
    <property type="entry name" value="Usp"/>
    <property type="match status" value="1"/>
</dbReference>
<dbReference type="PANTHER" id="PTHR46268:SF6">
    <property type="entry name" value="UNIVERSAL STRESS PROTEIN UP12"/>
    <property type="match status" value="1"/>
</dbReference>
<evidence type="ECO:0000313" key="3">
    <source>
        <dbReference type="EMBL" id="MUK89366.1"/>
    </source>
</evidence>
<gene>
    <name evidence="3" type="ORF">GMD78_13440</name>
</gene>
<dbReference type="Gene3D" id="3.40.50.620">
    <property type="entry name" value="HUPs"/>
    <property type="match status" value="1"/>
</dbReference>
<evidence type="ECO:0000256" key="1">
    <source>
        <dbReference type="ARBA" id="ARBA00008791"/>
    </source>
</evidence>
<comment type="caution">
    <text evidence="3">The sequence shown here is derived from an EMBL/GenBank/DDBJ whole genome shotgun (WGS) entry which is preliminary data.</text>
</comment>
<dbReference type="PANTHER" id="PTHR46268">
    <property type="entry name" value="STRESS RESPONSE PROTEIN NHAX"/>
    <property type="match status" value="1"/>
</dbReference>
<feature type="domain" description="UspA" evidence="2">
    <location>
        <begin position="1"/>
        <end position="138"/>
    </location>
</feature>
<protein>
    <submittedName>
        <fullName evidence="3">Universal stress protein</fullName>
    </submittedName>
</protein>
<dbReference type="CDD" id="cd00293">
    <property type="entry name" value="USP-like"/>
    <property type="match status" value="1"/>
</dbReference>
<name>A0A6N8FKX3_9BACI</name>
<dbReference type="EMBL" id="WOCA01000011">
    <property type="protein sequence ID" value="MUK89366.1"/>
    <property type="molecule type" value="Genomic_DNA"/>
</dbReference>
<dbReference type="Proteomes" id="UP000469125">
    <property type="component" value="Unassembled WGS sequence"/>
</dbReference>
<keyword evidence="4" id="KW-1185">Reference proteome</keyword>
<dbReference type="PRINTS" id="PR01438">
    <property type="entry name" value="UNVRSLSTRESS"/>
</dbReference>
<comment type="similarity">
    <text evidence="1">Belongs to the universal stress protein A family.</text>
</comment>
<evidence type="ECO:0000313" key="4">
    <source>
        <dbReference type="Proteomes" id="UP000469125"/>
    </source>
</evidence>
<evidence type="ECO:0000259" key="2">
    <source>
        <dbReference type="Pfam" id="PF00582"/>
    </source>
</evidence>
<dbReference type="InterPro" id="IPR006015">
    <property type="entry name" value="Universal_stress_UspA"/>
</dbReference>
<dbReference type="InterPro" id="IPR014729">
    <property type="entry name" value="Rossmann-like_a/b/a_fold"/>
</dbReference>
<proteinExistence type="inferred from homology"/>